<dbReference type="Proteomes" id="UP001165663">
    <property type="component" value="Unassembled WGS sequence"/>
</dbReference>
<feature type="transmembrane region" description="Helical" evidence="2">
    <location>
        <begin position="134"/>
        <end position="152"/>
    </location>
</feature>
<feature type="transmembrane region" description="Helical" evidence="2">
    <location>
        <begin position="351"/>
        <end position="367"/>
    </location>
</feature>
<feature type="transmembrane region" description="Helical" evidence="2">
    <location>
        <begin position="158"/>
        <end position="178"/>
    </location>
</feature>
<sequence>MERESSTPDAAEELSEVQQVAPTSFGDEHHAGAESADAADPRPTRFGLLAALACFVLGAKLIVISSLGSPVPIVDQWDGEAAIIYAPYLRGTLSFADLIAPHNEHRIFLTRLLVLAHLELAGEWNPRLEMILDAVLHTAAITLLAALLIPLVAVRRRILFVGFVAVVFASMGGYENVLWGFQSQIYFVVLFGILALWAFASARAFSLRWYCGLAAALLGFLSFAASVSGIVAAGAVVGVQLSVGARKRGGREYAGLAAILLVCAAMALSTATYSHALSTPKTFFLGLLLLVAELIMGLIPAVWFCRYVAARRLAMTDRAWLVLGITVWVTVQAVLLAYGRGINIAPRYMDILLLIYPAALIAVFCFAERGRVGKFGANAVRYATAWVFSLVFIFAVGGYLFELGAIDWSRAAAQQVTNIKSFFATGNVADLTKRRPGHSFDLIHPNPGLVADQLRDPDIRAILPPELRPSDADNAAEYKRMWLRGKFAGVTTSGVRVMLLIGPVLLGLGLGLFFAAGARGTFTGSKSAAPSPTPSAELANRQCERVGTAQSGGVRG</sequence>
<dbReference type="AlphaFoldDB" id="A0A9P3Q641"/>
<keyword evidence="2" id="KW-0812">Transmembrane</keyword>
<feature type="transmembrane region" description="Helical" evidence="2">
    <location>
        <begin position="283"/>
        <end position="308"/>
    </location>
</feature>
<feature type="compositionally biased region" description="Low complexity" evidence="1">
    <location>
        <begin position="524"/>
        <end position="536"/>
    </location>
</feature>
<accession>A0A9P3Q641</accession>
<feature type="transmembrane region" description="Helical" evidence="2">
    <location>
        <begin position="185"/>
        <end position="205"/>
    </location>
</feature>
<dbReference type="GeneID" id="83628525"/>
<reference evidence="4" key="1">
    <citation type="submission" date="2022-08" db="EMBL/GenBank/DDBJ databases">
        <title>Mycobacterium kiyosense sp. nov., scotochromogenic slow-glowing species isolated from respiratory specimens.</title>
        <authorList>
            <person name="Fukano H."/>
            <person name="Kazumi Y."/>
            <person name="Sakagami N."/>
            <person name="Ato M."/>
            <person name="Mitarai S."/>
            <person name="Hoshino Y."/>
        </authorList>
    </citation>
    <scope>NUCLEOTIDE SEQUENCE</scope>
    <source>
        <strain evidence="4">1413</strain>
        <strain evidence="3">SRL2020-028</strain>
    </source>
</reference>
<keyword evidence="2" id="KW-1133">Transmembrane helix</keyword>
<keyword evidence="2" id="KW-0472">Membrane</keyword>
<feature type="transmembrane region" description="Helical" evidence="2">
    <location>
        <begin position="46"/>
        <end position="63"/>
    </location>
</feature>
<evidence type="ECO:0000313" key="4">
    <source>
        <dbReference type="EMBL" id="GLD30439.1"/>
    </source>
</evidence>
<proteinExistence type="predicted"/>
<evidence type="ECO:0000313" key="3">
    <source>
        <dbReference type="EMBL" id="GLB83015.1"/>
    </source>
</evidence>
<evidence type="ECO:0000313" key="5">
    <source>
        <dbReference type="Proteomes" id="UP001064782"/>
    </source>
</evidence>
<dbReference type="RefSeq" id="WP_236975668.1">
    <property type="nucleotide sequence ID" value="NZ_BRXE01000019.1"/>
</dbReference>
<dbReference type="EMBL" id="BRZI01000013">
    <property type="protein sequence ID" value="GLD30439.1"/>
    <property type="molecule type" value="Genomic_DNA"/>
</dbReference>
<name>A0A9P3Q641_9MYCO</name>
<dbReference type="EMBL" id="BRXE01000019">
    <property type="protein sequence ID" value="GLB83015.1"/>
    <property type="molecule type" value="Genomic_DNA"/>
</dbReference>
<organism evidence="4 5">
    <name type="scientific">Mycobacterium kiyosense</name>
    <dbReference type="NCBI Taxonomy" id="2871094"/>
    <lineage>
        <taxon>Bacteria</taxon>
        <taxon>Bacillati</taxon>
        <taxon>Actinomycetota</taxon>
        <taxon>Actinomycetes</taxon>
        <taxon>Mycobacteriales</taxon>
        <taxon>Mycobacteriaceae</taxon>
        <taxon>Mycobacterium</taxon>
    </lineage>
</organism>
<feature type="transmembrane region" description="Helical" evidence="2">
    <location>
        <begin position="497"/>
        <end position="516"/>
    </location>
</feature>
<evidence type="ECO:0000256" key="1">
    <source>
        <dbReference type="SAM" id="MobiDB-lite"/>
    </source>
</evidence>
<dbReference type="Proteomes" id="UP001064782">
    <property type="component" value="Unassembled WGS sequence"/>
</dbReference>
<protein>
    <submittedName>
        <fullName evidence="4">Uncharacterized protein</fullName>
    </submittedName>
</protein>
<comment type="caution">
    <text evidence="4">The sequence shown here is derived from an EMBL/GenBank/DDBJ whole genome shotgun (WGS) entry which is preliminary data.</text>
</comment>
<feature type="region of interest" description="Disordered" evidence="1">
    <location>
        <begin position="1"/>
        <end position="39"/>
    </location>
</feature>
<feature type="transmembrane region" description="Helical" evidence="2">
    <location>
        <begin position="253"/>
        <end position="271"/>
    </location>
</feature>
<gene>
    <name evidence="4" type="ORF">Mkiyose1413_23220</name>
    <name evidence="3" type="ORF">SRL2020028_22710</name>
</gene>
<feature type="transmembrane region" description="Helical" evidence="2">
    <location>
        <begin position="320"/>
        <end position="339"/>
    </location>
</feature>
<feature type="transmembrane region" description="Helical" evidence="2">
    <location>
        <begin position="217"/>
        <end position="241"/>
    </location>
</feature>
<feature type="transmembrane region" description="Helical" evidence="2">
    <location>
        <begin position="379"/>
        <end position="401"/>
    </location>
</feature>
<feature type="region of interest" description="Disordered" evidence="1">
    <location>
        <begin position="524"/>
        <end position="556"/>
    </location>
</feature>
<keyword evidence="5" id="KW-1185">Reference proteome</keyword>
<evidence type="ECO:0000256" key="2">
    <source>
        <dbReference type="SAM" id="Phobius"/>
    </source>
</evidence>